<dbReference type="PROSITE" id="PS51918">
    <property type="entry name" value="RADICAL_SAM"/>
    <property type="match status" value="1"/>
</dbReference>
<dbReference type="InterPro" id="IPR001989">
    <property type="entry name" value="Radical_activat_CS"/>
</dbReference>
<dbReference type="GO" id="GO:0051539">
    <property type="term" value="F:4 iron, 4 sulfur cluster binding"/>
    <property type="evidence" value="ECO:0007669"/>
    <property type="project" value="UniProtKB-UniRule"/>
</dbReference>
<keyword evidence="2 8" id="KW-0004">4Fe-4S</keyword>
<dbReference type="GO" id="GO:0043365">
    <property type="term" value="F:[formate-C-acetyltransferase]-activating enzyme activity"/>
    <property type="evidence" value="ECO:0007669"/>
    <property type="project" value="UniProtKB-UniRule"/>
</dbReference>
<comment type="cofactor">
    <cofactor evidence="8">
        <name>[4Fe-4S] cluster</name>
        <dbReference type="ChEBI" id="CHEBI:49883"/>
    </cofactor>
    <text evidence="8">Binds 1 [4Fe-4S] cluster. The cluster is coordinated with 3 cysteines and an exchangeable S-adenosyl-L-methionine.</text>
</comment>
<comment type="catalytic activity">
    <reaction evidence="8">
        <text>glycyl-[formate C-acetyltransferase] + reduced [flavodoxin] + S-adenosyl-L-methionine = glycin-2-yl radical-[formate C-acetyltransferase] + semiquinone [flavodoxin] + 5'-deoxyadenosine + L-methionine + H(+)</text>
        <dbReference type="Rhea" id="RHEA:19225"/>
        <dbReference type="Rhea" id="RHEA-COMP:10622"/>
        <dbReference type="Rhea" id="RHEA-COMP:12190"/>
        <dbReference type="Rhea" id="RHEA-COMP:12191"/>
        <dbReference type="Rhea" id="RHEA-COMP:14480"/>
        <dbReference type="ChEBI" id="CHEBI:15378"/>
        <dbReference type="ChEBI" id="CHEBI:17319"/>
        <dbReference type="ChEBI" id="CHEBI:29947"/>
        <dbReference type="ChEBI" id="CHEBI:32722"/>
        <dbReference type="ChEBI" id="CHEBI:57618"/>
        <dbReference type="ChEBI" id="CHEBI:57844"/>
        <dbReference type="ChEBI" id="CHEBI:59789"/>
        <dbReference type="ChEBI" id="CHEBI:140311"/>
        <dbReference type="EC" id="1.97.1.4"/>
    </reaction>
</comment>
<dbReference type="OrthoDB" id="9782387at2"/>
<dbReference type="SFLD" id="SFLDS00029">
    <property type="entry name" value="Radical_SAM"/>
    <property type="match status" value="1"/>
</dbReference>
<keyword evidence="4 8" id="KW-0479">Metal-binding</keyword>
<dbReference type="EMBL" id="UGGU01000003">
    <property type="protein sequence ID" value="STO32315.1"/>
    <property type="molecule type" value="Genomic_DNA"/>
</dbReference>
<dbReference type="AlphaFoldDB" id="A0A377GZF7"/>
<keyword evidence="3 8" id="KW-0949">S-adenosyl-L-methionine</keyword>
<dbReference type="PROSITE" id="PS01087">
    <property type="entry name" value="RADICAL_ACTIVATING"/>
    <property type="match status" value="1"/>
</dbReference>
<comment type="subcellular location">
    <subcellularLocation>
        <location evidence="8">Cytoplasm</location>
    </subcellularLocation>
</comment>
<reference evidence="10 11" key="1">
    <citation type="submission" date="2018-06" db="EMBL/GenBank/DDBJ databases">
        <authorList>
            <consortium name="Pathogen Informatics"/>
            <person name="Doyle S."/>
        </authorList>
    </citation>
    <scope>NUCLEOTIDE SEQUENCE [LARGE SCALE GENOMIC DNA]</scope>
    <source>
        <strain evidence="10 11">NCTC10723</strain>
    </source>
</reference>
<dbReference type="InterPro" id="IPR013785">
    <property type="entry name" value="Aldolase_TIM"/>
</dbReference>
<protein>
    <recommendedName>
        <fullName evidence="8">Pyruvate formate-lyase-activating enzyme</fullName>
        <ecNumber evidence="8">1.97.1.4</ecNumber>
    </recommendedName>
</protein>
<evidence type="ECO:0000256" key="2">
    <source>
        <dbReference type="ARBA" id="ARBA00022485"/>
    </source>
</evidence>
<dbReference type="GO" id="GO:0046872">
    <property type="term" value="F:metal ion binding"/>
    <property type="evidence" value="ECO:0007669"/>
    <property type="project" value="UniProtKB-UniRule"/>
</dbReference>
<dbReference type="RefSeq" id="WP_115271325.1">
    <property type="nucleotide sequence ID" value="NZ_CASFEE010000021.1"/>
</dbReference>
<evidence type="ECO:0000259" key="9">
    <source>
        <dbReference type="PROSITE" id="PS51918"/>
    </source>
</evidence>
<evidence type="ECO:0000256" key="3">
    <source>
        <dbReference type="ARBA" id="ARBA00022691"/>
    </source>
</evidence>
<dbReference type="NCBIfam" id="TIGR02493">
    <property type="entry name" value="PFLA"/>
    <property type="match status" value="1"/>
</dbReference>
<dbReference type="InterPro" id="IPR012838">
    <property type="entry name" value="PFL1_activating"/>
</dbReference>
<dbReference type="Proteomes" id="UP000255328">
    <property type="component" value="Unassembled WGS sequence"/>
</dbReference>
<dbReference type="InterPro" id="IPR058240">
    <property type="entry name" value="rSAM_sf"/>
</dbReference>
<evidence type="ECO:0000313" key="11">
    <source>
        <dbReference type="Proteomes" id="UP000255328"/>
    </source>
</evidence>
<dbReference type="Gene3D" id="3.20.20.70">
    <property type="entry name" value="Aldolase class I"/>
    <property type="match status" value="1"/>
</dbReference>
<dbReference type="PANTHER" id="PTHR30352:SF5">
    <property type="entry name" value="PYRUVATE FORMATE-LYASE 1-ACTIVATING ENZYME"/>
    <property type="match status" value="1"/>
</dbReference>
<dbReference type="PANTHER" id="PTHR30352">
    <property type="entry name" value="PYRUVATE FORMATE-LYASE-ACTIVATING ENZYME"/>
    <property type="match status" value="1"/>
</dbReference>
<keyword evidence="10" id="KW-0456">Lyase</keyword>
<sequence>MVLGNIHSYESMGTVDGPGIRFVVFLQGCPLRCKFCHNPDTWNIAEKKIQESAEDTLKKIKRYRNFFGKKGGVTVTGGEPLIQGNYVLELFKLCKKEGIHTALDTSGYIFNEQVKEILEYTDLVLLDIKAIDQDIHRDLTGVDINNTLKFFEYLKEIKKSTWIRHVVVPGITDNDELLERTAQYISKADNVEMVEILPYHTLGVFKYKKLGLEYPLAEVEDLGYERKQEIMEIFKKYELPVH</sequence>
<dbReference type="GO" id="GO:0005737">
    <property type="term" value="C:cytoplasm"/>
    <property type="evidence" value="ECO:0007669"/>
    <property type="project" value="UniProtKB-SubCell"/>
</dbReference>
<keyword evidence="6 8" id="KW-0408">Iron</keyword>
<dbReference type="InterPro" id="IPR034457">
    <property type="entry name" value="Organic_radical-activating"/>
</dbReference>
<evidence type="ECO:0000256" key="8">
    <source>
        <dbReference type="RuleBase" id="RU362053"/>
    </source>
</evidence>
<feature type="domain" description="Radical SAM core" evidence="9">
    <location>
        <begin position="15"/>
        <end position="240"/>
    </location>
</feature>
<dbReference type="GO" id="GO:0016829">
    <property type="term" value="F:lyase activity"/>
    <property type="evidence" value="ECO:0007669"/>
    <property type="project" value="UniProtKB-KW"/>
</dbReference>
<keyword evidence="7 8" id="KW-0411">Iron-sulfur</keyword>
<name>A0A377GZF7_9FUSO</name>
<dbReference type="SUPFAM" id="SSF102114">
    <property type="entry name" value="Radical SAM enzymes"/>
    <property type="match status" value="1"/>
</dbReference>
<evidence type="ECO:0000256" key="7">
    <source>
        <dbReference type="ARBA" id="ARBA00023014"/>
    </source>
</evidence>
<evidence type="ECO:0000313" key="10">
    <source>
        <dbReference type="EMBL" id="STO32315.1"/>
    </source>
</evidence>
<accession>A0A377GZF7</accession>
<keyword evidence="8" id="KW-0963">Cytoplasm</keyword>
<dbReference type="Pfam" id="PF04055">
    <property type="entry name" value="Radical_SAM"/>
    <property type="match status" value="1"/>
</dbReference>
<organism evidence="10 11">
    <name type="scientific">Fusobacterium necrogenes</name>
    <dbReference type="NCBI Taxonomy" id="858"/>
    <lineage>
        <taxon>Bacteria</taxon>
        <taxon>Fusobacteriati</taxon>
        <taxon>Fusobacteriota</taxon>
        <taxon>Fusobacteriia</taxon>
        <taxon>Fusobacteriales</taxon>
        <taxon>Fusobacteriaceae</taxon>
        <taxon>Fusobacterium</taxon>
    </lineage>
</organism>
<keyword evidence="5 8" id="KW-0560">Oxidoreductase</keyword>
<dbReference type="SFLD" id="SFLDG01066">
    <property type="entry name" value="organic_radical-activating_enz"/>
    <property type="match status" value="1"/>
</dbReference>
<dbReference type="InterPro" id="IPR007197">
    <property type="entry name" value="rSAM"/>
</dbReference>
<evidence type="ECO:0000256" key="5">
    <source>
        <dbReference type="ARBA" id="ARBA00023002"/>
    </source>
</evidence>
<dbReference type="CDD" id="cd01335">
    <property type="entry name" value="Radical_SAM"/>
    <property type="match status" value="1"/>
</dbReference>
<evidence type="ECO:0000256" key="1">
    <source>
        <dbReference type="ARBA" id="ARBA00009777"/>
    </source>
</evidence>
<comment type="similarity">
    <text evidence="1 8">Belongs to the organic radical-activating enzymes family.</text>
</comment>
<keyword evidence="11" id="KW-1185">Reference proteome</keyword>
<keyword evidence="10" id="KW-0670">Pyruvate</keyword>
<evidence type="ECO:0000256" key="4">
    <source>
        <dbReference type="ARBA" id="ARBA00022723"/>
    </source>
</evidence>
<evidence type="ECO:0000256" key="6">
    <source>
        <dbReference type="ARBA" id="ARBA00023004"/>
    </source>
</evidence>
<proteinExistence type="inferred from homology"/>
<dbReference type="EC" id="1.97.1.4" evidence="8"/>
<comment type="function">
    <text evidence="8">Activation of pyruvate formate-lyase under anaerobic conditions by generation of an organic free radical, using S-adenosylmethionine and reduced flavodoxin as cosubstrates to produce 5'-deoxy-adenosine.</text>
</comment>
<gene>
    <name evidence="10" type="primary">pflA</name>
    <name evidence="10" type="ORF">NCTC10723_01816</name>
</gene>